<sequence>MKRKSDSDIRIKSFIEEPSVAIGSFFNGLNIPTSTDFHLYQKNDNFEMHGENESVEYIARTNNDESDHAYAFAVYDPESKSVELVSSPMVHGQVIAQNKKAYSGPKIRQLGIRNHEQRNNLGETFGTKKAKSAITNLARNRIDSEKLTDVELDIVDSVKSSTSDLPTRQQMDKQTTDLRPIPHINMGATRSEDIYALHALLPKAEWLNIRVTSIFTEESSEEKLKMLPFDKSPFLANHIDTKDEDKLKVIYFCSILLGLYHNRRIRDKFQLVSKFNHTLPDSIINYLLETFTISKATKFGKAKDKSFLIDPQNEDKLVIYIIATMFHINNFLINLQPLGFELNLKTTKLVNLIRIMGGIVKTPGQGEAEALDIPKSLINNSKVATLKAPVKLPDMSKRVRR</sequence>
<keyword evidence="2" id="KW-1185">Reference proteome</keyword>
<proteinExistence type="predicted"/>
<reference evidence="1" key="1">
    <citation type="submission" date="2022-06" db="EMBL/GenBank/DDBJ databases">
        <authorList>
            <person name="Legras J.-L."/>
            <person name="Devillers H."/>
            <person name="Grondin C."/>
        </authorList>
    </citation>
    <scope>NUCLEOTIDE SEQUENCE</scope>
    <source>
        <strain evidence="1">CLIB 1444</strain>
    </source>
</reference>
<comment type="caution">
    <text evidence="1">The sequence shown here is derived from an EMBL/GenBank/DDBJ whole genome shotgun (WGS) entry which is preliminary data.</text>
</comment>
<keyword evidence="1" id="KW-0804">Transcription</keyword>
<dbReference type="Proteomes" id="UP001152531">
    <property type="component" value="Unassembled WGS sequence"/>
</dbReference>
<keyword evidence="1" id="KW-0240">DNA-directed RNA polymerase</keyword>
<accession>A0ACA9Y0T0</accession>
<name>A0ACA9Y0T0_9ASCO</name>
<gene>
    <name evidence="1" type="ORF">CLIB1444_01S08900</name>
</gene>
<evidence type="ECO:0000313" key="2">
    <source>
        <dbReference type="Proteomes" id="UP001152531"/>
    </source>
</evidence>
<organism evidence="1 2">
    <name type="scientific">[Candida] jaroonii</name>
    <dbReference type="NCBI Taxonomy" id="467808"/>
    <lineage>
        <taxon>Eukaryota</taxon>
        <taxon>Fungi</taxon>
        <taxon>Dikarya</taxon>
        <taxon>Ascomycota</taxon>
        <taxon>Saccharomycotina</taxon>
        <taxon>Pichiomycetes</taxon>
        <taxon>Debaryomycetaceae</taxon>
        <taxon>Yamadazyma</taxon>
    </lineage>
</organism>
<evidence type="ECO:0000313" key="1">
    <source>
        <dbReference type="EMBL" id="CAH6718535.1"/>
    </source>
</evidence>
<dbReference type="EMBL" id="CALSDN010000001">
    <property type="protein sequence ID" value="CAH6718535.1"/>
    <property type="molecule type" value="Genomic_DNA"/>
</dbReference>
<protein>
    <submittedName>
        <fullName evidence="1">DNA-directed RNA polymerase I subunit Rpa49p</fullName>
    </submittedName>
</protein>